<evidence type="ECO:0000313" key="12">
    <source>
        <dbReference type="Proteomes" id="UP000266489"/>
    </source>
</evidence>
<dbReference type="PANTHER" id="PTHR36838">
    <property type="entry name" value="AUXIN EFFLUX CARRIER FAMILY PROTEIN"/>
    <property type="match status" value="1"/>
</dbReference>
<feature type="transmembrane region" description="Helical" evidence="8">
    <location>
        <begin position="115"/>
        <end position="136"/>
    </location>
</feature>
<keyword evidence="5 8" id="KW-0812">Transmembrane</keyword>
<evidence type="ECO:0000256" key="8">
    <source>
        <dbReference type="SAM" id="Phobius"/>
    </source>
</evidence>
<evidence type="ECO:0000256" key="7">
    <source>
        <dbReference type="ARBA" id="ARBA00023136"/>
    </source>
</evidence>
<evidence type="ECO:0000256" key="3">
    <source>
        <dbReference type="ARBA" id="ARBA00022448"/>
    </source>
</evidence>
<sequence>MPFFHYHGQDMKQPVSLAEMSSVFTLVLIVVVGILLRRIHALSEQDTTSIRKLVFNITLPALIFISLYSNPIPLKALWIVPGVIIIQAIGYLTFRLVPIRYRETIFSGFLGNTGFMGYPVVQAVLGQGALPLAVIYDQTHSFMIFSTWIHKNLHSFINPPLVAMILALILKRVALPQFFTDACQLVGNTTSPLAMLFVGLNVDLDFHWSSLIPAAIKLALVPAMALALTLVLPVAGDIRSAFILQSAMPSLVVGVVYGAEIGLDVKKLSQNIVVSTLLFPLTILFWGRFL</sequence>
<feature type="transmembrane region" description="Helical" evidence="8">
    <location>
        <begin position="185"/>
        <end position="202"/>
    </location>
</feature>
<evidence type="ECO:0000256" key="1">
    <source>
        <dbReference type="ARBA" id="ARBA00004651"/>
    </source>
</evidence>
<feature type="transmembrane region" description="Helical" evidence="8">
    <location>
        <begin position="214"/>
        <end position="235"/>
    </location>
</feature>
<dbReference type="EMBL" id="QXIU01000227">
    <property type="protein sequence ID" value="RIE07588.1"/>
    <property type="molecule type" value="Genomic_DNA"/>
</dbReference>
<keyword evidence="4" id="KW-1003">Cell membrane</keyword>
<keyword evidence="7 8" id="KW-0472">Membrane</keyword>
<comment type="similarity">
    <text evidence="2">Belongs to the auxin efflux carrier (TC 2.A.69) family.</text>
</comment>
<evidence type="ECO:0000313" key="10">
    <source>
        <dbReference type="EMBL" id="RIE07588.1"/>
    </source>
</evidence>
<dbReference type="Pfam" id="PF03547">
    <property type="entry name" value="Mem_trans"/>
    <property type="match status" value="2"/>
</dbReference>
<keyword evidence="3" id="KW-0813">Transport</keyword>
<reference evidence="11 12" key="1">
    <citation type="submission" date="2018-09" db="EMBL/GenBank/DDBJ databases">
        <title>Discovery and Ecogenomic Context for Candidatus Cryosericales, a Global Caldiserica Order Active in Thawing Permafrost.</title>
        <authorList>
            <person name="Martinez M.A."/>
            <person name="Woodcroft B.J."/>
            <person name="Ignacio Espinoza J.C."/>
            <person name="Zayed A."/>
            <person name="Singleton C.M."/>
            <person name="Boyd J."/>
            <person name="Li Y.-F."/>
            <person name="Purvine S."/>
            <person name="Maughan H."/>
            <person name="Hodgkins S.B."/>
            <person name="Anderson D."/>
            <person name="Sederholm M."/>
            <person name="Temperton B."/>
            <person name="Saleska S.R."/>
            <person name="Tyson G.W."/>
            <person name="Rich V.I."/>
        </authorList>
    </citation>
    <scope>NUCLEOTIDE SEQUENCE [LARGE SCALE GENOMIC DNA]</scope>
    <source>
        <strain evidence="10 12">SMC5</strain>
        <strain evidence="9 11">SMC6</strain>
    </source>
</reference>
<evidence type="ECO:0000256" key="4">
    <source>
        <dbReference type="ARBA" id="ARBA00022475"/>
    </source>
</evidence>
<feature type="transmembrane region" description="Helical" evidence="8">
    <location>
        <begin position="271"/>
        <end position="289"/>
    </location>
</feature>
<dbReference type="Proteomes" id="UP000266260">
    <property type="component" value="Unassembled WGS sequence"/>
</dbReference>
<evidence type="ECO:0000256" key="2">
    <source>
        <dbReference type="ARBA" id="ARBA00010145"/>
    </source>
</evidence>
<evidence type="ECO:0000313" key="9">
    <source>
        <dbReference type="EMBL" id="RIE06852.1"/>
    </source>
</evidence>
<dbReference type="OrthoDB" id="9798064at2"/>
<gene>
    <name evidence="10" type="ORF">SMC5_09385</name>
    <name evidence="9" type="ORF">SMC6_08250</name>
</gene>
<feature type="transmembrane region" description="Helical" evidence="8">
    <location>
        <begin position="53"/>
        <end position="70"/>
    </location>
</feature>
<dbReference type="AlphaFoldDB" id="A0A398CVW1"/>
<proteinExistence type="inferred from homology"/>
<keyword evidence="6 8" id="KW-1133">Transmembrane helix</keyword>
<keyword evidence="11" id="KW-1185">Reference proteome</keyword>
<accession>A0A398CVW1</accession>
<organism evidence="9 11">
    <name type="scientific">Candidatus Cryosericum odellii</name>
    <dbReference type="NCBI Taxonomy" id="2290917"/>
    <lineage>
        <taxon>Bacteria</taxon>
        <taxon>Pseudomonadati</taxon>
        <taxon>Caldisericota/Cryosericota group</taxon>
        <taxon>Candidatus Cryosericota</taxon>
        <taxon>Candidatus Cryosericia</taxon>
        <taxon>Candidatus Cryosericales</taxon>
        <taxon>Candidatus Cryosericaceae</taxon>
        <taxon>Candidatus Cryosericum</taxon>
    </lineage>
</organism>
<dbReference type="EMBL" id="QXIT01000146">
    <property type="protein sequence ID" value="RIE06852.1"/>
    <property type="molecule type" value="Genomic_DNA"/>
</dbReference>
<dbReference type="InterPro" id="IPR004776">
    <property type="entry name" value="Mem_transp_PIN-like"/>
</dbReference>
<dbReference type="Gene3D" id="1.20.1530.20">
    <property type="match status" value="1"/>
</dbReference>
<dbReference type="PANTHER" id="PTHR36838:SF3">
    <property type="entry name" value="TRANSPORTER AUXIN EFFLUX CARRIER EC FAMILY"/>
    <property type="match status" value="1"/>
</dbReference>
<feature type="transmembrane region" description="Helical" evidence="8">
    <location>
        <begin position="76"/>
        <end position="94"/>
    </location>
</feature>
<name>A0A398CVW1_9BACT</name>
<evidence type="ECO:0000313" key="11">
    <source>
        <dbReference type="Proteomes" id="UP000266260"/>
    </source>
</evidence>
<dbReference type="GO" id="GO:0055085">
    <property type="term" value="P:transmembrane transport"/>
    <property type="evidence" value="ECO:0007669"/>
    <property type="project" value="InterPro"/>
</dbReference>
<evidence type="ECO:0000256" key="6">
    <source>
        <dbReference type="ARBA" id="ARBA00022989"/>
    </source>
</evidence>
<evidence type="ECO:0000256" key="5">
    <source>
        <dbReference type="ARBA" id="ARBA00022692"/>
    </source>
</evidence>
<comment type="subcellular location">
    <subcellularLocation>
        <location evidence="1">Cell membrane</location>
        <topology evidence="1">Multi-pass membrane protein</topology>
    </subcellularLocation>
</comment>
<dbReference type="InterPro" id="IPR038770">
    <property type="entry name" value="Na+/solute_symporter_sf"/>
</dbReference>
<dbReference type="GO" id="GO:0005886">
    <property type="term" value="C:plasma membrane"/>
    <property type="evidence" value="ECO:0007669"/>
    <property type="project" value="UniProtKB-SubCell"/>
</dbReference>
<comment type="caution">
    <text evidence="9">The sequence shown here is derived from an EMBL/GenBank/DDBJ whole genome shotgun (WGS) entry which is preliminary data.</text>
</comment>
<accession>A0A398D519</accession>
<feature type="transmembrane region" description="Helical" evidence="8">
    <location>
        <begin position="242"/>
        <end position="259"/>
    </location>
</feature>
<feature type="transmembrane region" description="Helical" evidence="8">
    <location>
        <begin position="20"/>
        <end position="41"/>
    </location>
</feature>
<dbReference type="Proteomes" id="UP000266489">
    <property type="component" value="Unassembled WGS sequence"/>
</dbReference>
<protein>
    <submittedName>
        <fullName evidence="9">AEC family transporter</fullName>
    </submittedName>
</protein>
<feature type="transmembrane region" description="Helical" evidence="8">
    <location>
        <begin position="156"/>
        <end position="173"/>
    </location>
</feature>